<dbReference type="EMBL" id="JBJKBG010000003">
    <property type="protein sequence ID" value="KAL3745286.1"/>
    <property type="molecule type" value="Genomic_DNA"/>
</dbReference>
<dbReference type="SMART" id="SM00220">
    <property type="entry name" value="S_TKc"/>
    <property type="match status" value="1"/>
</dbReference>
<evidence type="ECO:0000256" key="2">
    <source>
        <dbReference type="ARBA" id="ARBA00022527"/>
    </source>
</evidence>
<evidence type="ECO:0000256" key="12">
    <source>
        <dbReference type="ARBA" id="ARBA00022989"/>
    </source>
</evidence>
<dbReference type="Pfam" id="PF13947">
    <property type="entry name" value="GUB_WAK_bind"/>
    <property type="match status" value="1"/>
</dbReference>
<evidence type="ECO:0000256" key="20">
    <source>
        <dbReference type="SAM" id="Phobius"/>
    </source>
</evidence>
<evidence type="ECO:0000256" key="17">
    <source>
        <dbReference type="ARBA" id="ARBA00047951"/>
    </source>
</evidence>
<protein>
    <submittedName>
        <fullName evidence="24">Uncharacterized protein</fullName>
    </submittedName>
</protein>
<keyword evidence="6 20" id="KW-0812">Transmembrane</keyword>
<dbReference type="SUPFAM" id="SSF56112">
    <property type="entry name" value="Protein kinase-like (PK-like)"/>
    <property type="match status" value="1"/>
</dbReference>
<dbReference type="PROSITE" id="PS00010">
    <property type="entry name" value="ASX_HYDROXYL"/>
    <property type="match status" value="1"/>
</dbReference>
<dbReference type="CDD" id="cd14066">
    <property type="entry name" value="STKc_IRAK"/>
    <property type="match status" value="1"/>
</dbReference>
<evidence type="ECO:0000259" key="23">
    <source>
        <dbReference type="PROSITE" id="PS50026"/>
    </source>
</evidence>
<keyword evidence="13 20" id="KW-0472">Membrane</keyword>
<dbReference type="FunFam" id="3.30.200.20:FF:000043">
    <property type="entry name" value="Wall-associated receptor kinase 2"/>
    <property type="match status" value="1"/>
</dbReference>
<evidence type="ECO:0000313" key="25">
    <source>
        <dbReference type="Proteomes" id="UP001634007"/>
    </source>
</evidence>
<dbReference type="FunFam" id="1.10.510.10:FF:000084">
    <property type="entry name" value="Wall-associated receptor kinase 2"/>
    <property type="match status" value="1"/>
</dbReference>
<keyword evidence="15" id="KW-0325">Glycoprotein</keyword>
<feature type="disulfide bond" evidence="18">
    <location>
        <begin position="266"/>
        <end position="283"/>
    </location>
</feature>
<comment type="subcellular location">
    <subcellularLocation>
        <location evidence="1">Membrane</location>
        <topology evidence="1">Single-pass type I membrane protein</topology>
    </subcellularLocation>
</comment>
<feature type="transmembrane region" description="Helical" evidence="20">
    <location>
        <begin position="352"/>
        <end position="374"/>
    </location>
</feature>
<keyword evidence="14 18" id="KW-1015">Disulfide bond</keyword>
<keyword evidence="4" id="KW-0597">Phosphoprotein</keyword>
<evidence type="ECO:0000256" key="16">
    <source>
        <dbReference type="ARBA" id="ARBA00047558"/>
    </source>
</evidence>
<dbReference type="SMART" id="SM00179">
    <property type="entry name" value="EGF_CA"/>
    <property type="match status" value="1"/>
</dbReference>
<keyword evidence="25" id="KW-1185">Reference proteome</keyword>
<dbReference type="PROSITE" id="PS00108">
    <property type="entry name" value="PROTEIN_KINASE_ST"/>
    <property type="match status" value="1"/>
</dbReference>
<dbReference type="PROSITE" id="PS01187">
    <property type="entry name" value="EGF_CA"/>
    <property type="match status" value="1"/>
</dbReference>
<dbReference type="InterPro" id="IPR000719">
    <property type="entry name" value="Prot_kinase_dom"/>
</dbReference>
<keyword evidence="3 18" id="KW-0245">EGF-like domain</keyword>
<dbReference type="InterPro" id="IPR018097">
    <property type="entry name" value="EGF_Ca-bd_CS"/>
</dbReference>
<sequence>MGGSMLLHRLPLRVVLLLCSLVALFSVVTADVVQTTKPGCVNRCGNLTFAYPFGMNDAGDDCYFKEESKSFLIFCNDSTDPPTPRMYSKDSNFRVLDISMESHEISVTVFVAKDCYNSSGTSLYNNDPHFSLPIFPISSAKNKFIAVGCNTYATFSGSTYVTGCLSSCHSVLDVINGSCSGIGCCETSIPRDAYRYNISVTSYNNHLGISEFNPCGYAFVAQDGFFSFSTDNLRGPPFDMVPLVVDWLIPNQTCDDAQKNTTTYMCRENSNCTDAENGNGYQCHCLKGFQGNPYLQNGCQDINECVISQPCVEICTNLPGTYNCSCPKGSRGDGKKDGNGCTPTKRFRSMDIVLGVSISFLLVLLGVSWLYWGLRERKISRRREKFFLENGGRLMLQKILSEREGSIESARIFTDEELKKATDHYHESRILGQGGHGTVYRGILADNTVVAIKKAKIFDRSQVEEFINELIILSQINHRNVVKLIGCCFETEVPLLVYKFVTNGTLSDHIHKCGHESTLSWRARLRIAGETAGALLYLHSCASAQILHRDIKSTNILLDENYTAQVADFGASRLVPLDGTQLTMLVQGTLGYLDPEYLCSSQLTEKSDVYSFGVVLAELLTGLRALSFERAENERNLSLYFASAIKGERLFEIINPMVLNEGNPEEITEVAMLANQCLTVKGEDRPTMREVAMELEVLRAMDRHPWLNRSGDLEEAEHLLGERSSECDGILRSNASGSDDSISNQVAFEIESRR</sequence>
<dbReference type="PROSITE" id="PS00107">
    <property type="entry name" value="PROTEIN_KINASE_ATP"/>
    <property type="match status" value="1"/>
</dbReference>
<evidence type="ECO:0000256" key="15">
    <source>
        <dbReference type="ARBA" id="ARBA00023180"/>
    </source>
</evidence>
<dbReference type="Gene3D" id="2.10.25.10">
    <property type="entry name" value="Laminin"/>
    <property type="match status" value="2"/>
</dbReference>
<dbReference type="InterPro" id="IPR000742">
    <property type="entry name" value="EGF"/>
</dbReference>
<evidence type="ECO:0000256" key="18">
    <source>
        <dbReference type="PROSITE-ProRule" id="PRU00076"/>
    </source>
</evidence>
<evidence type="ECO:0000256" key="13">
    <source>
        <dbReference type="ARBA" id="ARBA00023136"/>
    </source>
</evidence>
<evidence type="ECO:0000256" key="14">
    <source>
        <dbReference type="ARBA" id="ARBA00023157"/>
    </source>
</evidence>
<evidence type="ECO:0000256" key="7">
    <source>
        <dbReference type="ARBA" id="ARBA00022729"/>
    </source>
</evidence>
<comment type="catalytic activity">
    <reaction evidence="17">
        <text>L-threonyl-[protein] + ATP = O-phospho-L-threonyl-[protein] + ADP + H(+)</text>
        <dbReference type="Rhea" id="RHEA:46608"/>
        <dbReference type="Rhea" id="RHEA-COMP:11060"/>
        <dbReference type="Rhea" id="RHEA-COMP:11605"/>
        <dbReference type="ChEBI" id="CHEBI:15378"/>
        <dbReference type="ChEBI" id="CHEBI:30013"/>
        <dbReference type="ChEBI" id="CHEBI:30616"/>
        <dbReference type="ChEBI" id="CHEBI:61977"/>
        <dbReference type="ChEBI" id="CHEBI:456216"/>
    </reaction>
</comment>
<keyword evidence="7 21" id="KW-0732">Signal</keyword>
<dbReference type="SUPFAM" id="SSF57184">
    <property type="entry name" value="Growth factor receptor domain"/>
    <property type="match status" value="1"/>
</dbReference>
<reference evidence="24 25" key="1">
    <citation type="submission" date="2024-11" db="EMBL/GenBank/DDBJ databases">
        <title>Chromosome-level genome assembly of Eucalyptus globulus Labill. provides insights into its genome evolution.</title>
        <authorList>
            <person name="Li X."/>
        </authorList>
    </citation>
    <scope>NUCLEOTIDE SEQUENCE [LARGE SCALE GENOMIC DNA]</scope>
    <source>
        <strain evidence="24">CL2024</strain>
        <tissue evidence="24">Fresh tender leaves</tissue>
    </source>
</reference>
<dbReference type="GO" id="GO:0005524">
    <property type="term" value="F:ATP binding"/>
    <property type="evidence" value="ECO:0007669"/>
    <property type="project" value="UniProtKB-UniRule"/>
</dbReference>
<dbReference type="PANTHER" id="PTHR27005">
    <property type="entry name" value="WALL-ASSOCIATED RECEPTOR KINASE-LIKE 21"/>
    <property type="match status" value="1"/>
</dbReference>
<dbReference type="GO" id="GO:0016020">
    <property type="term" value="C:membrane"/>
    <property type="evidence" value="ECO:0007669"/>
    <property type="project" value="UniProtKB-SubCell"/>
</dbReference>
<dbReference type="SMART" id="SM00181">
    <property type="entry name" value="EGF"/>
    <property type="match status" value="2"/>
</dbReference>
<dbReference type="PROSITE" id="PS50026">
    <property type="entry name" value="EGF_3"/>
    <property type="match status" value="1"/>
</dbReference>
<proteinExistence type="predicted"/>
<evidence type="ECO:0000256" key="6">
    <source>
        <dbReference type="ARBA" id="ARBA00022692"/>
    </source>
</evidence>
<keyword evidence="2" id="KW-0723">Serine/threonine-protein kinase</keyword>
<dbReference type="PANTHER" id="PTHR27005:SF511">
    <property type="entry name" value="WALL-ASSOCIATED RECEPTOR KINASE 1-RELATED"/>
    <property type="match status" value="1"/>
</dbReference>
<evidence type="ECO:0000256" key="21">
    <source>
        <dbReference type="SAM" id="SignalP"/>
    </source>
</evidence>
<dbReference type="AlphaFoldDB" id="A0ABD3L619"/>
<feature type="domain" description="EGF-like" evidence="23">
    <location>
        <begin position="258"/>
        <end position="300"/>
    </location>
</feature>
<evidence type="ECO:0000256" key="9">
    <source>
        <dbReference type="ARBA" id="ARBA00022741"/>
    </source>
</evidence>
<evidence type="ECO:0000256" key="5">
    <source>
        <dbReference type="ARBA" id="ARBA00022679"/>
    </source>
</evidence>
<gene>
    <name evidence="24" type="ORF">ACJRO7_014405</name>
</gene>
<evidence type="ECO:0000313" key="24">
    <source>
        <dbReference type="EMBL" id="KAL3745286.1"/>
    </source>
</evidence>
<dbReference type="InterPro" id="IPR017441">
    <property type="entry name" value="Protein_kinase_ATP_BS"/>
</dbReference>
<name>A0ABD3L619_EUCGL</name>
<dbReference type="FunFam" id="2.10.25.10:FF:000628">
    <property type="entry name" value="Wall-associated receptor kinase 2"/>
    <property type="match status" value="1"/>
</dbReference>
<accession>A0ABD3L619</accession>
<dbReference type="InterPro" id="IPR045274">
    <property type="entry name" value="WAK-like"/>
</dbReference>
<comment type="catalytic activity">
    <reaction evidence="16">
        <text>L-seryl-[protein] + ATP = O-phospho-L-seryl-[protein] + ADP + H(+)</text>
        <dbReference type="Rhea" id="RHEA:17989"/>
        <dbReference type="Rhea" id="RHEA-COMP:9863"/>
        <dbReference type="Rhea" id="RHEA-COMP:11604"/>
        <dbReference type="ChEBI" id="CHEBI:15378"/>
        <dbReference type="ChEBI" id="CHEBI:29999"/>
        <dbReference type="ChEBI" id="CHEBI:30616"/>
        <dbReference type="ChEBI" id="CHEBI:83421"/>
        <dbReference type="ChEBI" id="CHEBI:456216"/>
    </reaction>
</comment>
<feature type="domain" description="Protein kinase" evidence="22">
    <location>
        <begin position="425"/>
        <end position="707"/>
    </location>
</feature>
<evidence type="ECO:0000256" key="10">
    <source>
        <dbReference type="ARBA" id="ARBA00022777"/>
    </source>
</evidence>
<dbReference type="InterPro" id="IPR011009">
    <property type="entry name" value="Kinase-like_dom_sf"/>
</dbReference>
<keyword evidence="8" id="KW-0677">Repeat</keyword>
<keyword evidence="12 20" id="KW-1133">Transmembrane helix</keyword>
<dbReference type="Gene3D" id="3.30.200.20">
    <property type="entry name" value="Phosphorylase Kinase, domain 1"/>
    <property type="match status" value="1"/>
</dbReference>
<evidence type="ECO:0000256" key="4">
    <source>
        <dbReference type="ARBA" id="ARBA00022553"/>
    </source>
</evidence>
<dbReference type="InterPro" id="IPR000152">
    <property type="entry name" value="EGF-type_Asp/Asn_hydroxyl_site"/>
</dbReference>
<dbReference type="InterPro" id="IPR008271">
    <property type="entry name" value="Ser/Thr_kinase_AS"/>
</dbReference>
<dbReference type="PROSITE" id="PS50011">
    <property type="entry name" value="PROTEIN_KINASE_DOM"/>
    <property type="match status" value="1"/>
</dbReference>
<evidence type="ECO:0000256" key="11">
    <source>
        <dbReference type="ARBA" id="ARBA00022840"/>
    </source>
</evidence>
<comment type="caution">
    <text evidence="24">The sequence shown here is derived from an EMBL/GenBank/DDBJ whole genome shotgun (WGS) entry which is preliminary data.</text>
</comment>
<dbReference type="InterPro" id="IPR001881">
    <property type="entry name" value="EGF-like_Ca-bd_dom"/>
</dbReference>
<keyword evidence="5" id="KW-0808">Transferase</keyword>
<evidence type="ECO:0000256" key="1">
    <source>
        <dbReference type="ARBA" id="ARBA00004479"/>
    </source>
</evidence>
<evidence type="ECO:0000256" key="3">
    <source>
        <dbReference type="ARBA" id="ARBA00022536"/>
    </source>
</evidence>
<dbReference type="Gene3D" id="1.10.510.10">
    <property type="entry name" value="Transferase(Phosphotransferase) domain 1"/>
    <property type="match status" value="1"/>
</dbReference>
<keyword evidence="9 19" id="KW-0547">Nucleotide-binding</keyword>
<dbReference type="InterPro" id="IPR025287">
    <property type="entry name" value="WAK_GUB"/>
</dbReference>
<dbReference type="InterPro" id="IPR009030">
    <property type="entry name" value="Growth_fac_rcpt_cys_sf"/>
</dbReference>
<comment type="caution">
    <text evidence="18">Lacks conserved residue(s) required for the propagation of feature annotation.</text>
</comment>
<feature type="binding site" evidence="19">
    <location>
        <position position="454"/>
    </location>
    <ligand>
        <name>ATP</name>
        <dbReference type="ChEBI" id="CHEBI:30616"/>
    </ligand>
</feature>
<evidence type="ECO:0000256" key="8">
    <source>
        <dbReference type="ARBA" id="ARBA00022737"/>
    </source>
</evidence>
<dbReference type="CDD" id="cd00054">
    <property type="entry name" value="EGF_CA"/>
    <property type="match status" value="1"/>
</dbReference>
<dbReference type="GO" id="GO:0004674">
    <property type="term" value="F:protein serine/threonine kinase activity"/>
    <property type="evidence" value="ECO:0007669"/>
    <property type="project" value="UniProtKB-KW"/>
</dbReference>
<dbReference type="Pfam" id="PF00069">
    <property type="entry name" value="Pkinase"/>
    <property type="match status" value="1"/>
</dbReference>
<keyword evidence="11 19" id="KW-0067">ATP-binding</keyword>
<keyword evidence="10" id="KW-0418">Kinase</keyword>
<evidence type="ECO:0000259" key="22">
    <source>
        <dbReference type="PROSITE" id="PS50011"/>
    </source>
</evidence>
<organism evidence="24 25">
    <name type="scientific">Eucalyptus globulus</name>
    <name type="common">Tasmanian blue gum</name>
    <dbReference type="NCBI Taxonomy" id="34317"/>
    <lineage>
        <taxon>Eukaryota</taxon>
        <taxon>Viridiplantae</taxon>
        <taxon>Streptophyta</taxon>
        <taxon>Embryophyta</taxon>
        <taxon>Tracheophyta</taxon>
        <taxon>Spermatophyta</taxon>
        <taxon>Magnoliopsida</taxon>
        <taxon>eudicotyledons</taxon>
        <taxon>Gunneridae</taxon>
        <taxon>Pentapetalae</taxon>
        <taxon>rosids</taxon>
        <taxon>malvids</taxon>
        <taxon>Myrtales</taxon>
        <taxon>Myrtaceae</taxon>
        <taxon>Myrtoideae</taxon>
        <taxon>Eucalypteae</taxon>
        <taxon>Eucalyptus</taxon>
    </lineage>
</organism>
<evidence type="ECO:0000256" key="19">
    <source>
        <dbReference type="PROSITE-ProRule" id="PRU10141"/>
    </source>
</evidence>
<feature type="chain" id="PRO_5044761373" evidence="21">
    <location>
        <begin position="31"/>
        <end position="754"/>
    </location>
</feature>
<feature type="signal peptide" evidence="21">
    <location>
        <begin position="1"/>
        <end position="30"/>
    </location>
</feature>
<dbReference type="Proteomes" id="UP001634007">
    <property type="component" value="Unassembled WGS sequence"/>
</dbReference>